<organism evidence="2 3">
    <name type="scientific">Mucilaginibacter agri</name>
    <dbReference type="NCBI Taxonomy" id="2695265"/>
    <lineage>
        <taxon>Bacteria</taxon>
        <taxon>Pseudomonadati</taxon>
        <taxon>Bacteroidota</taxon>
        <taxon>Sphingobacteriia</taxon>
        <taxon>Sphingobacteriales</taxon>
        <taxon>Sphingobacteriaceae</taxon>
        <taxon>Mucilaginibacter</taxon>
    </lineage>
</organism>
<sequence length="196" mass="22892">MNELDPFISHIQKRIDLTPEELAEILSAFKLRKVKKRQFIIQPDFVAKYRTYILQGAFRSYVIGQDGVDHTIQFALEDWWISDINSYLGQKPATMFVVAIEDSTVLQIEHDAEQALKAANHKFETFFRIGAERTAAFHQRRIISALTRTAEERYNDFLETYPRVAQRLPQYALASYLGMTTEFLSKIRNNKVRRKS</sequence>
<reference evidence="2" key="1">
    <citation type="submission" date="2020-01" db="EMBL/GenBank/DDBJ databases">
        <authorList>
            <person name="Seo Y.L."/>
        </authorList>
    </citation>
    <scope>NUCLEOTIDE SEQUENCE</scope>
    <source>
        <strain evidence="2">R11</strain>
    </source>
</reference>
<feature type="domain" description="Cyclic nucleotide-binding" evidence="1">
    <location>
        <begin position="32"/>
        <end position="115"/>
    </location>
</feature>
<dbReference type="InterPro" id="IPR018490">
    <property type="entry name" value="cNMP-bd_dom_sf"/>
</dbReference>
<dbReference type="SUPFAM" id="SSF51206">
    <property type="entry name" value="cAMP-binding domain-like"/>
    <property type="match status" value="1"/>
</dbReference>
<dbReference type="InterPro" id="IPR014710">
    <property type="entry name" value="RmlC-like_jellyroll"/>
</dbReference>
<dbReference type="RefSeq" id="WP_166587828.1">
    <property type="nucleotide sequence ID" value="NZ_WWEO01000045.1"/>
</dbReference>
<evidence type="ECO:0000313" key="3">
    <source>
        <dbReference type="Proteomes" id="UP000638732"/>
    </source>
</evidence>
<dbReference type="Proteomes" id="UP000638732">
    <property type="component" value="Unassembled WGS sequence"/>
</dbReference>
<dbReference type="Gene3D" id="2.60.120.10">
    <property type="entry name" value="Jelly Rolls"/>
    <property type="match status" value="1"/>
</dbReference>
<protein>
    <submittedName>
        <fullName evidence="2">Cyclic nucleotide-binding domain-containing protein</fullName>
    </submittedName>
</protein>
<dbReference type="EMBL" id="WWEO01000045">
    <property type="protein sequence ID" value="NCD71852.1"/>
    <property type="molecule type" value="Genomic_DNA"/>
</dbReference>
<evidence type="ECO:0000313" key="2">
    <source>
        <dbReference type="EMBL" id="NCD71852.1"/>
    </source>
</evidence>
<name>A0A965ZLJ0_9SPHI</name>
<reference evidence="2" key="2">
    <citation type="submission" date="2020-10" db="EMBL/GenBank/DDBJ databases">
        <title>Mucilaginibacter sp. nov., isolated from soil.</title>
        <authorList>
            <person name="Jeon C.O."/>
        </authorList>
    </citation>
    <scope>NUCLEOTIDE SEQUENCE</scope>
    <source>
        <strain evidence="2">R11</strain>
    </source>
</reference>
<comment type="caution">
    <text evidence="2">The sequence shown here is derived from an EMBL/GenBank/DDBJ whole genome shotgun (WGS) entry which is preliminary data.</text>
</comment>
<dbReference type="AlphaFoldDB" id="A0A965ZLJ0"/>
<gene>
    <name evidence="2" type="ORF">GSY63_20990</name>
</gene>
<evidence type="ECO:0000259" key="1">
    <source>
        <dbReference type="Pfam" id="PF00027"/>
    </source>
</evidence>
<dbReference type="CDD" id="cd00038">
    <property type="entry name" value="CAP_ED"/>
    <property type="match status" value="1"/>
</dbReference>
<keyword evidence="3" id="KW-1185">Reference proteome</keyword>
<dbReference type="InterPro" id="IPR000595">
    <property type="entry name" value="cNMP-bd_dom"/>
</dbReference>
<dbReference type="Pfam" id="PF00027">
    <property type="entry name" value="cNMP_binding"/>
    <property type="match status" value="1"/>
</dbReference>
<accession>A0A965ZLJ0</accession>
<proteinExistence type="predicted"/>